<reference evidence="2" key="1">
    <citation type="submission" date="2007-01" db="EMBL/GenBank/DDBJ databases">
        <authorList>
            <person name="Lee J.-S."/>
            <person name="Pape G."/>
            <person name="Hai T."/>
        </authorList>
    </citation>
    <scope>NUCLEOTIDE SEQUENCE</scope>
    <source>
        <strain evidence="2">SN223/29</strain>
    </source>
</reference>
<protein>
    <submittedName>
        <fullName evidence="2">Putative glutamate-binding protein</fullName>
    </submittedName>
</protein>
<evidence type="ECO:0000313" key="2">
    <source>
        <dbReference type="EMBL" id="ABV26728.1"/>
    </source>
</evidence>
<organism evidence="2">
    <name type="scientific">Actinoplanes sp. SN223/29</name>
    <dbReference type="NCBI Taxonomy" id="442459"/>
    <lineage>
        <taxon>Bacteria</taxon>
        <taxon>Bacillati</taxon>
        <taxon>Actinomycetota</taxon>
        <taxon>Actinomycetes</taxon>
        <taxon>Micromonosporales</taxon>
        <taxon>Micromonosporaceae</taxon>
        <taxon>Actinoplanes</taxon>
    </lineage>
</organism>
<dbReference type="AlphaFoldDB" id="A8QX09"/>
<dbReference type="EMBL" id="EF364111">
    <property type="protein sequence ID" value="ABV26728.1"/>
    <property type="molecule type" value="Genomic_DNA"/>
</dbReference>
<evidence type="ECO:0000256" key="1">
    <source>
        <dbReference type="SAM" id="MobiDB-lite"/>
    </source>
</evidence>
<name>A8QX09_9ACTN</name>
<feature type="region of interest" description="Disordered" evidence="1">
    <location>
        <begin position="1"/>
        <end position="34"/>
    </location>
</feature>
<accession>A8QX09</accession>
<reference evidence="2" key="2">
    <citation type="journal article" date="2008" name="Appl. Microbiol. Biotechnol.">
        <title>Three trehalose synthetic pathways in the acarbose-producing Actinoplanes sp. SN223/29 and evidence for the TreY role in biosynthesis of component C.</title>
        <authorList>
            <person name="Lee J.S."/>
            <person name="Hai T."/>
            <person name="Pape H."/>
            <person name="Kim T.J."/>
            <person name="Suh J.W."/>
        </authorList>
    </citation>
    <scope>NUCLEOTIDE SEQUENCE</scope>
    <source>
        <strain evidence="2">SN223/29</strain>
    </source>
</reference>
<proteinExistence type="predicted"/>
<sequence>MCPTTLSPPSRTSRGSGTGGMTTRDCGPGCDLPI</sequence>
<feature type="compositionally biased region" description="Low complexity" evidence="1">
    <location>
        <begin position="1"/>
        <end position="15"/>
    </location>
</feature>
<feature type="non-terminal residue" evidence="2">
    <location>
        <position position="34"/>
    </location>
</feature>